<dbReference type="EMBL" id="JH817310">
    <property type="protein sequence ID" value="EKC31215.1"/>
    <property type="molecule type" value="Genomic_DNA"/>
</dbReference>
<feature type="domain" description="CENP-T/Histone H4 histone fold" evidence="7">
    <location>
        <begin position="309"/>
        <end position="403"/>
    </location>
</feature>
<feature type="region of interest" description="Disordered" evidence="6">
    <location>
        <begin position="138"/>
        <end position="190"/>
    </location>
</feature>
<organism evidence="8">
    <name type="scientific">Magallana gigas</name>
    <name type="common">Pacific oyster</name>
    <name type="synonym">Crassostrea gigas</name>
    <dbReference type="NCBI Taxonomy" id="29159"/>
    <lineage>
        <taxon>Eukaryota</taxon>
        <taxon>Metazoa</taxon>
        <taxon>Spiralia</taxon>
        <taxon>Lophotrochozoa</taxon>
        <taxon>Mollusca</taxon>
        <taxon>Bivalvia</taxon>
        <taxon>Autobranchia</taxon>
        <taxon>Pteriomorphia</taxon>
        <taxon>Ostreida</taxon>
        <taxon>Ostreoidea</taxon>
        <taxon>Ostreidae</taxon>
        <taxon>Magallana</taxon>
    </lineage>
</organism>
<evidence type="ECO:0000313" key="8">
    <source>
        <dbReference type="EMBL" id="EKC31215.1"/>
    </source>
</evidence>
<feature type="region of interest" description="Disordered" evidence="6">
    <location>
        <begin position="258"/>
        <end position="299"/>
    </location>
</feature>
<dbReference type="PANTHER" id="PTHR46904">
    <property type="entry name" value="CENTROMERE PROTEIN T"/>
    <property type="match status" value="1"/>
</dbReference>
<comment type="subcellular location">
    <subcellularLocation>
        <location evidence="2">Chromosome</location>
    </subcellularLocation>
    <subcellularLocation>
        <location evidence="1">Nucleus</location>
    </subcellularLocation>
</comment>
<dbReference type="SUPFAM" id="SSF57903">
    <property type="entry name" value="FYVE/PHD zinc finger"/>
    <property type="match status" value="1"/>
</dbReference>
<evidence type="ECO:0000259" key="7">
    <source>
        <dbReference type="Pfam" id="PF15511"/>
    </source>
</evidence>
<dbReference type="GO" id="GO:0005634">
    <property type="term" value="C:nucleus"/>
    <property type="evidence" value="ECO:0007669"/>
    <property type="project" value="UniProtKB-SubCell"/>
</dbReference>
<dbReference type="Gene3D" id="1.10.20.10">
    <property type="entry name" value="Histone, subunit A"/>
    <property type="match status" value="1"/>
</dbReference>
<proteinExistence type="inferred from homology"/>
<dbReference type="Pfam" id="PF15511">
    <property type="entry name" value="CENP-T_C"/>
    <property type="match status" value="1"/>
</dbReference>
<dbReference type="GO" id="GO:0000278">
    <property type="term" value="P:mitotic cell cycle"/>
    <property type="evidence" value="ECO:0007669"/>
    <property type="project" value="TreeGrafter"/>
</dbReference>
<evidence type="ECO:0000256" key="3">
    <source>
        <dbReference type="ARBA" id="ARBA00010137"/>
    </source>
</evidence>
<evidence type="ECO:0000256" key="1">
    <source>
        <dbReference type="ARBA" id="ARBA00004123"/>
    </source>
</evidence>
<dbReference type="InterPro" id="IPR013083">
    <property type="entry name" value="Znf_RING/FYVE/PHD"/>
</dbReference>
<dbReference type="PANTHER" id="PTHR46904:SF1">
    <property type="entry name" value="CENTROMERE PROTEIN T"/>
    <property type="match status" value="1"/>
</dbReference>
<comment type="similarity">
    <text evidence="3">Belongs to the CENP-T/CNN1 family.</text>
</comment>
<accession>K1QQR5</accession>
<dbReference type="InParanoid" id="K1QQR5"/>
<dbReference type="GO" id="GO:0000776">
    <property type="term" value="C:kinetochore"/>
    <property type="evidence" value="ECO:0007669"/>
    <property type="project" value="InterPro"/>
</dbReference>
<dbReference type="InterPro" id="IPR009072">
    <property type="entry name" value="Histone-fold"/>
</dbReference>
<protein>
    <submittedName>
        <fullName evidence="8">Centromere protein T</fullName>
    </submittedName>
</protein>
<dbReference type="InterPro" id="IPR035425">
    <property type="entry name" value="CENP-T/H4_C"/>
</dbReference>
<name>K1QQR5_MAGGI</name>
<dbReference type="CDD" id="cd22920">
    <property type="entry name" value="HFD_CENP-T"/>
    <property type="match status" value="1"/>
</dbReference>
<dbReference type="GO" id="GO:0007059">
    <property type="term" value="P:chromosome segregation"/>
    <property type="evidence" value="ECO:0007669"/>
    <property type="project" value="TreeGrafter"/>
</dbReference>
<evidence type="ECO:0000256" key="5">
    <source>
        <dbReference type="ARBA" id="ARBA00023242"/>
    </source>
</evidence>
<evidence type="ECO:0000256" key="2">
    <source>
        <dbReference type="ARBA" id="ARBA00004286"/>
    </source>
</evidence>
<reference evidence="8" key="1">
    <citation type="journal article" date="2012" name="Nature">
        <title>The oyster genome reveals stress adaptation and complexity of shell formation.</title>
        <authorList>
            <person name="Zhang G."/>
            <person name="Fang X."/>
            <person name="Guo X."/>
            <person name="Li L."/>
            <person name="Luo R."/>
            <person name="Xu F."/>
            <person name="Yang P."/>
            <person name="Zhang L."/>
            <person name="Wang X."/>
            <person name="Qi H."/>
            <person name="Xiong Z."/>
            <person name="Que H."/>
            <person name="Xie Y."/>
            <person name="Holland P.W."/>
            <person name="Paps J."/>
            <person name="Zhu Y."/>
            <person name="Wu F."/>
            <person name="Chen Y."/>
            <person name="Wang J."/>
            <person name="Peng C."/>
            <person name="Meng J."/>
            <person name="Yang L."/>
            <person name="Liu J."/>
            <person name="Wen B."/>
            <person name="Zhang N."/>
            <person name="Huang Z."/>
            <person name="Zhu Q."/>
            <person name="Feng Y."/>
            <person name="Mount A."/>
            <person name="Hedgecock D."/>
            <person name="Xu Z."/>
            <person name="Liu Y."/>
            <person name="Domazet-Loso T."/>
            <person name="Du Y."/>
            <person name="Sun X."/>
            <person name="Zhang S."/>
            <person name="Liu B."/>
            <person name="Cheng P."/>
            <person name="Jiang X."/>
            <person name="Li J."/>
            <person name="Fan D."/>
            <person name="Wang W."/>
            <person name="Fu W."/>
            <person name="Wang T."/>
            <person name="Wang B."/>
            <person name="Zhang J."/>
            <person name="Peng Z."/>
            <person name="Li Y."/>
            <person name="Li N."/>
            <person name="Wang J."/>
            <person name="Chen M."/>
            <person name="He Y."/>
            <person name="Tan F."/>
            <person name="Song X."/>
            <person name="Zheng Q."/>
            <person name="Huang R."/>
            <person name="Yang H."/>
            <person name="Du X."/>
            <person name="Chen L."/>
            <person name="Yang M."/>
            <person name="Gaffney P.M."/>
            <person name="Wang S."/>
            <person name="Luo L."/>
            <person name="She Z."/>
            <person name="Ming Y."/>
            <person name="Huang W."/>
            <person name="Zhang S."/>
            <person name="Huang B."/>
            <person name="Zhang Y."/>
            <person name="Qu T."/>
            <person name="Ni P."/>
            <person name="Miao G."/>
            <person name="Wang J."/>
            <person name="Wang Q."/>
            <person name="Steinberg C.E."/>
            <person name="Wang H."/>
            <person name="Li N."/>
            <person name="Qian L."/>
            <person name="Zhang G."/>
            <person name="Li Y."/>
            <person name="Yang H."/>
            <person name="Liu X."/>
            <person name="Wang J."/>
            <person name="Yin Y."/>
            <person name="Wang J."/>
        </authorList>
    </citation>
    <scope>NUCLEOTIDE SEQUENCE [LARGE SCALE GENOMIC DNA]</scope>
    <source>
        <strain evidence="8">05x7-T-G4-1.051#20</strain>
    </source>
</reference>
<dbReference type="InterPro" id="IPR011011">
    <property type="entry name" value="Znf_FYVE_PHD"/>
</dbReference>
<dbReference type="AlphaFoldDB" id="K1QQR5"/>
<dbReference type="HOGENOM" id="CLU_667729_0_0_1"/>
<keyword evidence="4" id="KW-0158">Chromosome</keyword>
<dbReference type="InterPro" id="IPR028255">
    <property type="entry name" value="CENP-T"/>
</dbReference>
<evidence type="ECO:0000256" key="6">
    <source>
        <dbReference type="SAM" id="MobiDB-lite"/>
    </source>
</evidence>
<dbReference type="GO" id="GO:0051382">
    <property type="term" value="P:kinetochore assembly"/>
    <property type="evidence" value="ECO:0007669"/>
    <property type="project" value="InterPro"/>
</dbReference>
<sequence>MGFVEESDDEVTCCICGDYNAPGKSRKIVWVECEVCKRWSHRICTKPSLKSVSNNKSPCEIRTRDVRIISPTCYPLCYERKPGTDYSRSLPSTEIGLVKREEDIPRTNNRKYHFNEMEKDLDTPRTLIQGLINAAQTNETERPVRKRRISRTPEVDTRLSRSLPPADISLGQGSEDIPIGSKTGDNEGPIHGMPGRDTVMTPAFERTALGPRHSSPVSRTQHITLTGDENLPDVSMIERQEKTFYQDDLDRTEQYRLKTPHLGPPRLHVPTPSDTPVPQPLVTQPVKDKQTNRSKATKKPRVKVQSLTLPAVTIRQTFNHFCKMRVDKDTLPELVKITDEYFDRVAQDLEAFAHHAGRKTIDERDAELLLKRQKIITNTTSLTHLVEKYLPMELRQEIIPMARSGNKIFPGN</sequence>
<dbReference type="CDD" id="cd15517">
    <property type="entry name" value="PHD_TCF19_like"/>
    <property type="match status" value="1"/>
</dbReference>
<dbReference type="Gene3D" id="3.30.40.10">
    <property type="entry name" value="Zinc/RING finger domain, C3HC4 (zinc finger)"/>
    <property type="match status" value="1"/>
</dbReference>
<keyword evidence="5" id="KW-0539">Nucleus</keyword>
<gene>
    <name evidence="8" type="ORF">CGI_10020793</name>
</gene>
<evidence type="ECO:0000256" key="4">
    <source>
        <dbReference type="ARBA" id="ARBA00022454"/>
    </source>
</evidence>
<dbReference type="GO" id="GO:0003677">
    <property type="term" value="F:DNA binding"/>
    <property type="evidence" value="ECO:0007669"/>
    <property type="project" value="InterPro"/>
</dbReference>
<dbReference type="GO" id="GO:0046982">
    <property type="term" value="F:protein heterodimerization activity"/>
    <property type="evidence" value="ECO:0007669"/>
    <property type="project" value="InterPro"/>
</dbReference>
<dbReference type="SUPFAM" id="SSF47113">
    <property type="entry name" value="Histone-fold"/>
    <property type="match status" value="1"/>
</dbReference>